<dbReference type="AlphaFoldDB" id="A0A8S3VGI8"/>
<dbReference type="PANTHER" id="PTHR33050">
    <property type="entry name" value="REVERSE TRANSCRIPTASE DOMAIN-CONTAINING PROTEIN"/>
    <property type="match status" value="1"/>
</dbReference>
<feature type="compositionally biased region" description="Acidic residues" evidence="2">
    <location>
        <begin position="37"/>
        <end position="49"/>
    </location>
</feature>
<comment type="caution">
    <text evidence="5">The sequence shown here is derived from an EMBL/GenBank/DDBJ whole genome shotgun (WGS) entry which is preliminary data.</text>
</comment>
<feature type="zinc finger region" description="C3H1-type" evidence="1">
    <location>
        <begin position="177"/>
        <end position="203"/>
    </location>
</feature>
<reference evidence="5" key="1">
    <citation type="submission" date="2021-03" db="EMBL/GenBank/DDBJ databases">
        <authorList>
            <person name="Bekaert M."/>
        </authorList>
    </citation>
    <scope>NUCLEOTIDE SEQUENCE</scope>
</reference>
<dbReference type="OrthoDB" id="6019648at2759"/>
<dbReference type="Gene3D" id="3.10.10.10">
    <property type="entry name" value="HIV Type 1 Reverse Transcriptase, subunit A, domain 1"/>
    <property type="match status" value="1"/>
</dbReference>
<feature type="region of interest" description="Disordered" evidence="2">
    <location>
        <begin position="144"/>
        <end position="174"/>
    </location>
</feature>
<keyword evidence="1" id="KW-0863">Zinc-finger</keyword>
<dbReference type="InterPro" id="IPR043502">
    <property type="entry name" value="DNA/RNA_pol_sf"/>
</dbReference>
<dbReference type="Gene3D" id="3.30.70.270">
    <property type="match status" value="1"/>
</dbReference>
<dbReference type="SUPFAM" id="SSF56672">
    <property type="entry name" value="DNA/RNA polymerases"/>
    <property type="match status" value="1"/>
</dbReference>
<feature type="domain" description="C3H1-type" evidence="3">
    <location>
        <begin position="177"/>
        <end position="203"/>
    </location>
</feature>
<feature type="domain" description="Reverse transcriptase" evidence="4">
    <location>
        <begin position="311"/>
        <end position="504"/>
    </location>
</feature>
<dbReference type="GO" id="GO:0008270">
    <property type="term" value="F:zinc ion binding"/>
    <property type="evidence" value="ECO:0007669"/>
    <property type="project" value="UniProtKB-KW"/>
</dbReference>
<evidence type="ECO:0000256" key="1">
    <source>
        <dbReference type="PROSITE-ProRule" id="PRU00723"/>
    </source>
</evidence>
<dbReference type="EMBL" id="CAJPWZ010003268">
    <property type="protein sequence ID" value="CAG2255392.1"/>
    <property type="molecule type" value="Genomic_DNA"/>
</dbReference>
<accession>A0A8S3VGI8</accession>
<sequence>MASTREKRDNAGDKLKDIIDSLKPKATKQKETHDNNEDSDSESDGEFAESFEKLTEDNDNEEINALENELKRLKTEKRKVELKRKIEEEKDNLKNLQLLPTVQPSVAALYPHACMTKEYRDMQAEEKFTWGTYRQDLRDFQLVSKRENPTTRAMNDATKPHGKQSANNDRRRGPFLPDGREICRNFNNNSCYRQDCRMMHHCAICMSSSHSAISGHGHSNHSDKVAKKPVCASELRLTHAAKNLNCLRFEAWNRLLPASADDRDFILNGVKDGFKLSVVYGPHLLVDRTNYSSAFRFHRAVEKQIKLEIELGNYVVTKTKPIIISSIGAIEKSNGDVRIIHDASLPTGISLNSYTTDTSCSYMDLRHALKIIKRNDYLGKIDLKSAYRSVKCHDSDYPLTGLQWTFTGDDSPTYMYDAKLPFGHARSPKIFQQLSASVCEIMKCTYNITCIAYLDDFLVIEDTFHKCQTGIRFLIATLRRLGFNISWNKIEGPSQSLTFLGIVINTCSLSLAMPDKKRLEFHDVILSFQNRKRASVKQLQSLCGKLNWACQMVKGVELL</sequence>
<dbReference type="InterPro" id="IPR000477">
    <property type="entry name" value="RT_dom"/>
</dbReference>
<evidence type="ECO:0000313" key="6">
    <source>
        <dbReference type="Proteomes" id="UP000683360"/>
    </source>
</evidence>
<feature type="region of interest" description="Disordered" evidence="2">
    <location>
        <begin position="1"/>
        <end position="61"/>
    </location>
</feature>
<dbReference type="InterPro" id="IPR000571">
    <property type="entry name" value="Znf_CCCH"/>
</dbReference>
<dbReference type="PROSITE" id="PS50878">
    <property type="entry name" value="RT_POL"/>
    <property type="match status" value="1"/>
</dbReference>
<keyword evidence="6" id="KW-1185">Reference proteome</keyword>
<evidence type="ECO:0000256" key="2">
    <source>
        <dbReference type="SAM" id="MobiDB-lite"/>
    </source>
</evidence>
<dbReference type="InterPro" id="IPR052055">
    <property type="entry name" value="Hepadnavirus_pol/RT"/>
</dbReference>
<evidence type="ECO:0000259" key="3">
    <source>
        <dbReference type="PROSITE" id="PS50103"/>
    </source>
</evidence>
<evidence type="ECO:0000259" key="4">
    <source>
        <dbReference type="PROSITE" id="PS50878"/>
    </source>
</evidence>
<dbReference type="PANTHER" id="PTHR33050:SF8">
    <property type="entry name" value="REVERSE TRANSCRIPTASE DOMAIN-CONTAINING PROTEIN"/>
    <property type="match status" value="1"/>
</dbReference>
<dbReference type="Proteomes" id="UP000683360">
    <property type="component" value="Unassembled WGS sequence"/>
</dbReference>
<proteinExistence type="predicted"/>
<dbReference type="Pfam" id="PF00078">
    <property type="entry name" value="RVT_1"/>
    <property type="match status" value="1"/>
</dbReference>
<organism evidence="5 6">
    <name type="scientific">Mytilus edulis</name>
    <name type="common">Blue mussel</name>
    <dbReference type="NCBI Taxonomy" id="6550"/>
    <lineage>
        <taxon>Eukaryota</taxon>
        <taxon>Metazoa</taxon>
        <taxon>Spiralia</taxon>
        <taxon>Lophotrochozoa</taxon>
        <taxon>Mollusca</taxon>
        <taxon>Bivalvia</taxon>
        <taxon>Autobranchia</taxon>
        <taxon>Pteriomorphia</taxon>
        <taxon>Mytilida</taxon>
        <taxon>Mytiloidea</taxon>
        <taxon>Mytilidae</taxon>
        <taxon>Mytilinae</taxon>
        <taxon>Mytilus</taxon>
    </lineage>
</organism>
<name>A0A8S3VGI8_MYTED</name>
<dbReference type="InterPro" id="IPR043128">
    <property type="entry name" value="Rev_trsase/Diguanyl_cyclase"/>
</dbReference>
<evidence type="ECO:0000313" key="5">
    <source>
        <dbReference type="EMBL" id="CAG2255392.1"/>
    </source>
</evidence>
<keyword evidence="1" id="KW-0479">Metal-binding</keyword>
<keyword evidence="1" id="KW-0862">Zinc</keyword>
<feature type="compositionally biased region" description="Basic and acidic residues" evidence="2">
    <location>
        <begin position="1"/>
        <end position="36"/>
    </location>
</feature>
<protein>
    <recommendedName>
        <fullName evidence="7">Reverse transcriptase domain-containing protein</fullName>
    </recommendedName>
</protein>
<dbReference type="PROSITE" id="PS50103">
    <property type="entry name" value="ZF_C3H1"/>
    <property type="match status" value="1"/>
</dbReference>
<gene>
    <name evidence="5" type="ORF">MEDL_66814</name>
</gene>
<evidence type="ECO:0008006" key="7">
    <source>
        <dbReference type="Google" id="ProtNLM"/>
    </source>
</evidence>